<feature type="compositionally biased region" description="Low complexity" evidence="3">
    <location>
        <begin position="769"/>
        <end position="783"/>
    </location>
</feature>
<evidence type="ECO:0000313" key="7">
    <source>
        <dbReference type="Proteomes" id="UP000292702"/>
    </source>
</evidence>
<feature type="region of interest" description="Disordered" evidence="3">
    <location>
        <begin position="748"/>
        <end position="783"/>
    </location>
</feature>
<proteinExistence type="predicted"/>
<dbReference type="CDD" id="cd08771">
    <property type="entry name" value="DLP_1"/>
    <property type="match status" value="1"/>
</dbReference>
<dbReference type="SMART" id="SM00053">
    <property type="entry name" value="DYNc"/>
    <property type="match status" value="1"/>
</dbReference>
<evidence type="ECO:0000313" key="6">
    <source>
        <dbReference type="EMBL" id="TCD68939.1"/>
    </source>
</evidence>
<protein>
    <recommendedName>
        <fullName evidence="8">GED domain-containing protein</fullName>
    </recommendedName>
</protein>
<feature type="domain" description="Dynamin-type G" evidence="5">
    <location>
        <begin position="31"/>
        <end position="339"/>
    </location>
</feature>
<dbReference type="GO" id="GO:0005737">
    <property type="term" value="C:cytoplasm"/>
    <property type="evidence" value="ECO:0007669"/>
    <property type="project" value="TreeGrafter"/>
</dbReference>
<dbReference type="AlphaFoldDB" id="A0A4R0RTL1"/>
<dbReference type="InterPro" id="IPR027417">
    <property type="entry name" value="P-loop_NTPase"/>
</dbReference>
<sequence length="980" mass="106822">MTTLLESDSAVQLKHYLGLVKKLRALGAQAELDLPRICVIGGQSSGKSSVVEAISGIHVPRDAGTCTRCPIECRLTNSSDPWVARVSIRTEYDSQGTRLNDIHEVSFGDDIVNAQDVELRLRQAQALVLSASRHPDKLEFLSKSADDLRNLTHATHQFSRNVVCIDISGPELANLDFVDLPGLIQNASTEIVSYIENMVSSHIQGNSLILIAIPMSDDIENQKAVQLAKLVDSDGTRTIGVLTKPDTITTGAVQAKRLWLDVIEGRRHPTKHGYFCTRQPDEDERVSGMSFQEAREVERNFFRSTGTWADSSQPGRFGTAKLIANLSRLLGDVIHKTIPSLDGEVSRQLETCRSQLSHLPPPISSDPPNYILNLITQLAYDCRMLVEGTSDPSLVQTTRKTFEWYQRVVRGTAPVFIPLPSAKDTGDKISSLDLELEDDPWDQEDTSSPRIYLQDVRQRIESSLTRELPHNVPYSAKVSYMQEFRSTWATRATDTFTHVGKAFDISLTTLIERHFGRFSNLRHAIMAHCHELLHTKADETTALLGALLKFEQLPFTVHGRELTVLKDKYLAKYKSFRSPSGRPVSASSTASVSDTPQPIGDVDHGLKPIPFVPSFTPISTSLGNTETVPGTTAPLNSDFVPTPPFVLGSSSVYASPLSEAQSQRPVSGKRKHNKGVLINDTASKQTLGSASPSTTPSLTPLVSSSTATYSASSSPATIPFGTAKSGAALDGHSGSAIASPWKATFSTVQPASKGSSSKPAWTSATQWTSESGESQISSEGAFGAFGSSNQAMPPKNGFLDLNGPGFNVTPPRVQTPQASEVFFPPNPSPFVSISKASSTPTPSLPERSRADDERELLAVLAKLGLSNVTLDDLGKLNAPDMYEEEMELMADVRAYFSVAYRRVTDYVPMAIDHSFLYAFAASLQTTLISKLGLGTKNGDVRCAAYLAEDESIVATRAELEGRKKRLEGVREELFVFHERS</sequence>
<dbReference type="Gene3D" id="1.20.120.1240">
    <property type="entry name" value="Dynamin, middle domain"/>
    <property type="match status" value="2"/>
</dbReference>
<keyword evidence="7" id="KW-1185">Reference proteome</keyword>
<dbReference type="InterPro" id="IPR022812">
    <property type="entry name" value="Dynamin"/>
</dbReference>
<evidence type="ECO:0000259" key="4">
    <source>
        <dbReference type="PROSITE" id="PS51388"/>
    </source>
</evidence>
<dbReference type="GO" id="GO:0005874">
    <property type="term" value="C:microtubule"/>
    <property type="evidence" value="ECO:0007669"/>
    <property type="project" value="TreeGrafter"/>
</dbReference>
<evidence type="ECO:0000259" key="5">
    <source>
        <dbReference type="PROSITE" id="PS51718"/>
    </source>
</evidence>
<name>A0A4R0RTL1_9APHY</name>
<dbReference type="OrthoDB" id="5061070at2759"/>
<dbReference type="InterPro" id="IPR001401">
    <property type="entry name" value="Dynamin_GTPase"/>
</dbReference>
<dbReference type="InterPro" id="IPR030381">
    <property type="entry name" value="G_DYNAMIN_dom"/>
</dbReference>
<dbReference type="STRING" id="92696.A0A4R0RTL1"/>
<dbReference type="GO" id="GO:0005886">
    <property type="term" value="C:plasma membrane"/>
    <property type="evidence" value="ECO:0007669"/>
    <property type="project" value="TreeGrafter"/>
</dbReference>
<dbReference type="GO" id="GO:0005525">
    <property type="term" value="F:GTP binding"/>
    <property type="evidence" value="ECO:0007669"/>
    <property type="project" value="InterPro"/>
</dbReference>
<dbReference type="EMBL" id="RWJN01000053">
    <property type="protein sequence ID" value="TCD68939.1"/>
    <property type="molecule type" value="Genomic_DNA"/>
</dbReference>
<accession>A0A4R0RTL1</accession>
<dbReference type="Pfam" id="PF02212">
    <property type="entry name" value="GED"/>
    <property type="match status" value="1"/>
</dbReference>
<feature type="region of interest" description="Disordered" evidence="3">
    <location>
        <begin position="658"/>
        <end position="703"/>
    </location>
</feature>
<evidence type="ECO:0000256" key="3">
    <source>
        <dbReference type="SAM" id="MobiDB-lite"/>
    </source>
</evidence>
<dbReference type="GO" id="GO:0031623">
    <property type="term" value="P:receptor internalization"/>
    <property type="evidence" value="ECO:0007669"/>
    <property type="project" value="TreeGrafter"/>
</dbReference>
<dbReference type="PANTHER" id="PTHR11566:SF131">
    <property type="entry name" value="GTPASE, PUTATIVE (AFU_ORTHOLOGUE AFUA_6G07630)-RELATED"/>
    <property type="match status" value="1"/>
</dbReference>
<dbReference type="InterPro" id="IPR003130">
    <property type="entry name" value="GED"/>
</dbReference>
<feature type="compositionally biased region" description="Low complexity" evidence="3">
    <location>
        <begin position="686"/>
        <end position="703"/>
    </location>
</feature>
<comment type="caution">
    <text evidence="6">The sequence shown here is derived from an EMBL/GenBank/DDBJ whole genome shotgun (WGS) entry which is preliminary data.</text>
</comment>
<feature type="compositionally biased region" description="Low complexity" evidence="3">
    <location>
        <begin position="583"/>
        <end position="596"/>
    </location>
</feature>
<dbReference type="PROSITE" id="PS51718">
    <property type="entry name" value="G_DYNAMIN_2"/>
    <property type="match status" value="1"/>
</dbReference>
<evidence type="ECO:0008006" key="8">
    <source>
        <dbReference type="Google" id="ProtNLM"/>
    </source>
</evidence>
<reference evidence="6 7" key="1">
    <citation type="submission" date="2018-11" db="EMBL/GenBank/DDBJ databases">
        <title>Genome assembly of Steccherinum ochraceum LE-BIN_3174, the white-rot fungus of the Steccherinaceae family (The Residual Polyporoid clade, Polyporales, Basidiomycota).</title>
        <authorList>
            <person name="Fedorova T.V."/>
            <person name="Glazunova O.A."/>
            <person name="Landesman E.O."/>
            <person name="Moiseenko K.V."/>
            <person name="Psurtseva N.V."/>
            <person name="Savinova O.S."/>
            <person name="Shakhova N.V."/>
            <person name="Tyazhelova T.V."/>
            <person name="Vasina D.V."/>
        </authorList>
    </citation>
    <scope>NUCLEOTIDE SEQUENCE [LARGE SCALE GENOMIC DNA]</scope>
    <source>
        <strain evidence="6 7">LE-BIN_3174</strain>
    </source>
</reference>
<feature type="domain" description="GED" evidence="4">
    <location>
        <begin position="885"/>
        <end position="980"/>
    </location>
</feature>
<keyword evidence="1" id="KW-0547">Nucleotide-binding</keyword>
<evidence type="ECO:0000256" key="1">
    <source>
        <dbReference type="ARBA" id="ARBA00022741"/>
    </source>
</evidence>
<dbReference type="PROSITE" id="PS51388">
    <property type="entry name" value="GED"/>
    <property type="match status" value="1"/>
</dbReference>
<feature type="region of interest" description="Disordered" evidence="3">
    <location>
        <begin position="577"/>
        <end position="597"/>
    </location>
</feature>
<dbReference type="Pfam" id="PF00350">
    <property type="entry name" value="Dynamin_N"/>
    <property type="match status" value="1"/>
</dbReference>
<dbReference type="Pfam" id="PF01031">
    <property type="entry name" value="Dynamin_M"/>
    <property type="match status" value="1"/>
</dbReference>
<dbReference type="InterPro" id="IPR020850">
    <property type="entry name" value="GED_dom"/>
</dbReference>
<dbReference type="GO" id="GO:0003924">
    <property type="term" value="F:GTPase activity"/>
    <property type="evidence" value="ECO:0007669"/>
    <property type="project" value="InterPro"/>
</dbReference>
<gene>
    <name evidence="6" type="ORF">EIP91_009329</name>
</gene>
<dbReference type="InterPro" id="IPR000375">
    <property type="entry name" value="Dynamin_stalk"/>
</dbReference>
<dbReference type="Proteomes" id="UP000292702">
    <property type="component" value="Unassembled WGS sequence"/>
</dbReference>
<dbReference type="SUPFAM" id="SSF52540">
    <property type="entry name" value="P-loop containing nucleoside triphosphate hydrolases"/>
    <property type="match status" value="1"/>
</dbReference>
<keyword evidence="2" id="KW-0342">GTP-binding</keyword>
<dbReference type="PANTHER" id="PTHR11566">
    <property type="entry name" value="DYNAMIN"/>
    <property type="match status" value="1"/>
</dbReference>
<dbReference type="InterPro" id="IPR045063">
    <property type="entry name" value="Dynamin_N"/>
</dbReference>
<feature type="compositionally biased region" description="Polar residues" evidence="3">
    <location>
        <begin position="748"/>
        <end position="768"/>
    </location>
</feature>
<dbReference type="Gene3D" id="3.40.50.300">
    <property type="entry name" value="P-loop containing nucleotide triphosphate hydrolases"/>
    <property type="match status" value="1"/>
</dbReference>
<dbReference type="PRINTS" id="PR00195">
    <property type="entry name" value="DYNAMIN"/>
</dbReference>
<evidence type="ECO:0000256" key="2">
    <source>
        <dbReference type="ARBA" id="ARBA00023134"/>
    </source>
</evidence>
<dbReference type="GO" id="GO:0008017">
    <property type="term" value="F:microtubule binding"/>
    <property type="evidence" value="ECO:0007669"/>
    <property type="project" value="TreeGrafter"/>
</dbReference>
<organism evidence="6 7">
    <name type="scientific">Steccherinum ochraceum</name>
    <dbReference type="NCBI Taxonomy" id="92696"/>
    <lineage>
        <taxon>Eukaryota</taxon>
        <taxon>Fungi</taxon>
        <taxon>Dikarya</taxon>
        <taxon>Basidiomycota</taxon>
        <taxon>Agaricomycotina</taxon>
        <taxon>Agaricomycetes</taxon>
        <taxon>Polyporales</taxon>
        <taxon>Steccherinaceae</taxon>
        <taxon>Steccherinum</taxon>
    </lineage>
</organism>